<proteinExistence type="evidence at transcript level"/>
<dbReference type="AlphaFoldDB" id="Q9CYP8"/>
<dbReference type="MGI" id="MGI:1921277">
    <property type="gene designation" value="3930402G23Rik"/>
</dbReference>
<reference evidence="2" key="8">
    <citation type="journal article" date="2005" name="Science">
        <title>Antisense Transcription in the Mammalian Transcriptome.</title>
        <authorList>
            <consortium name="RIKEN Genome Exploration Research Group and Genome Science Group (Genome Network Project Core Group) and the FANTOM Consortium"/>
        </authorList>
    </citation>
    <scope>NUCLEOTIDE SEQUENCE</scope>
    <source>
        <strain evidence="2">C57BL/6J</strain>
        <tissue evidence="2">Whole body</tissue>
    </source>
</reference>
<dbReference type="EMBL" id="AK014460">
    <property type="protein sequence ID" value="BAB29367.1"/>
    <property type="molecule type" value="mRNA"/>
</dbReference>
<evidence type="ECO:0000256" key="1">
    <source>
        <dbReference type="SAM" id="MobiDB-lite"/>
    </source>
</evidence>
<reference evidence="2" key="6">
    <citation type="journal article" date="2002" name="Nature">
        <title>Analysis of the mouse transcriptome based on functional annotation of 60,770 full-length cDNAs.</title>
        <authorList>
            <consortium name="The FANTOM Consortium and the RIKEN Genome Exploration Research Group Phase I and II Team"/>
        </authorList>
    </citation>
    <scope>NUCLEOTIDE SEQUENCE</scope>
    <source>
        <strain evidence="2">C57BL/6J</strain>
        <tissue evidence="2">Whole body</tissue>
    </source>
</reference>
<feature type="region of interest" description="Disordered" evidence="1">
    <location>
        <begin position="107"/>
        <end position="127"/>
    </location>
</feature>
<reference evidence="2" key="7">
    <citation type="journal article" date="2005" name="Science">
        <title>The Transcriptional Landscape of the Mammalian Genome.</title>
        <authorList>
            <consortium name="The FANTOM Consortium"/>
            <consortium name="Riken Genome Exploration Research Group and Genome Science Group (Genome Network Project Core Group)"/>
        </authorList>
    </citation>
    <scope>NUCLEOTIDE SEQUENCE</scope>
    <source>
        <strain evidence="2">C57BL/6J</strain>
        <tissue evidence="2">Whole body</tissue>
    </source>
</reference>
<reference evidence="2" key="3">
    <citation type="journal article" date="2000" name="Genome Res.">
        <title>RIKEN integrated sequence analysis (RISA) system--384-format sequencing pipeline with 384 multicapillary sequencer.</title>
        <authorList>
            <person name="Shibata K."/>
            <person name="Itoh M."/>
            <person name="Aizawa K."/>
            <person name="Nagaoka S."/>
            <person name="Sasaki N."/>
            <person name="Carninci P."/>
            <person name="Konno H."/>
            <person name="Akiyama J."/>
            <person name="Nishi K."/>
            <person name="Kitsunai T."/>
            <person name="Tashiro H."/>
            <person name="Itoh M."/>
            <person name="Sumi N."/>
            <person name="Ishii Y."/>
            <person name="Nakamura S."/>
            <person name="Hazama M."/>
            <person name="Nishine T."/>
            <person name="Harada A."/>
            <person name="Yamamoto R."/>
            <person name="Matsumoto H."/>
            <person name="Sakaguchi S."/>
            <person name="Ikegami T."/>
            <person name="Kashiwagi K."/>
            <person name="Fujiwake S."/>
            <person name="Inoue K."/>
            <person name="Togawa Y."/>
            <person name="Izawa M."/>
            <person name="Ohara E."/>
            <person name="Watahiki M."/>
            <person name="Yoneda Y."/>
            <person name="Ishikawa T."/>
            <person name="Ozawa K."/>
            <person name="Tanaka T."/>
            <person name="Matsuura S."/>
            <person name="Kawai J."/>
            <person name="Okazaki Y."/>
            <person name="Muramatsu M."/>
            <person name="Inoue Y."/>
            <person name="Kira A."/>
            <person name="Hayashizaki Y."/>
        </authorList>
    </citation>
    <scope>NUCLEOTIDE SEQUENCE</scope>
    <source>
        <strain evidence="2">C57BL/6J</strain>
        <tissue evidence="2">Whole body</tissue>
    </source>
</reference>
<reference evidence="2" key="2">
    <citation type="journal article" date="2000" name="Genome Res.">
        <title>Normalization and subtraction of cap-trapper-selected cDNAs to prepare full-length cDNA libraries for rapid discovery of new genes.</title>
        <authorList>
            <person name="Carninci P."/>
            <person name="Shibata Y."/>
            <person name="Hayatsu N."/>
            <person name="Sugahara Y."/>
            <person name="Shibata K."/>
            <person name="Itoh M."/>
            <person name="Konno H."/>
            <person name="Okazaki Y."/>
            <person name="Muramatsu M."/>
            <person name="Hayashizaki Y."/>
        </authorList>
    </citation>
    <scope>NUCLEOTIDE SEQUENCE</scope>
    <source>
        <strain evidence="2">C57BL/6J</strain>
        <tissue evidence="2">Whole body</tissue>
    </source>
</reference>
<reference evidence="2" key="5">
    <citation type="journal article" date="2001" name="Nature">
        <title>Functional annotation of a full-length mouse cDNA collection.</title>
        <authorList>
            <consortium name="The RIKEN Genome Exploration Research Group Phase II Team and the FANTOM Consortium"/>
        </authorList>
    </citation>
    <scope>NUCLEOTIDE SEQUENCE</scope>
    <source>
        <strain evidence="2">C57BL/6J</strain>
        <tissue evidence="2">Whole body</tissue>
    </source>
</reference>
<gene>
    <name evidence="3" type="primary">3930402G23Rik</name>
</gene>
<reference evidence="2" key="4">
    <citation type="submission" date="2000-07" db="EMBL/GenBank/DDBJ databases">
        <authorList>
            <person name="Adachi J."/>
            <person name="Aizawa K."/>
            <person name="Akahira S."/>
            <person name="Akimura T."/>
            <person name="Arai A."/>
            <person name="Aono H."/>
            <person name="Arakawa T."/>
            <person name="Bono H."/>
            <person name="Carninci P."/>
            <person name="Fukuda S."/>
            <person name="Fukunishi Y."/>
            <person name="Furuno M."/>
            <person name="Hanagaki T."/>
            <person name="Hara A."/>
            <person name="Hayatsu N."/>
            <person name="Hiramoto K."/>
            <person name="Hiraoka T."/>
            <person name="Hori F."/>
            <person name="Imotani K."/>
            <person name="Ishii Y."/>
            <person name="Itoh M."/>
            <person name="Izawa M."/>
            <person name="Kasukawa T."/>
            <person name="Kato H."/>
            <person name="Kawai J."/>
            <person name="Kojima Y."/>
            <person name="Konno H."/>
            <person name="Kouda M."/>
            <person name="Koya S."/>
            <person name="Kurihara C."/>
            <person name="Matsuyama T."/>
            <person name="Miyazaki A."/>
            <person name="Nishi K."/>
            <person name="Nomura K."/>
            <person name="Numazaki R."/>
            <person name="Ohno M."/>
            <person name="Okazaki Y."/>
            <person name="Okido T."/>
            <person name="Owa C."/>
            <person name="Saito H."/>
            <person name="Saito R."/>
            <person name="Sakai C."/>
            <person name="Sakai K."/>
            <person name="Sano H."/>
            <person name="Sasaki D."/>
            <person name="Shibata K."/>
            <person name="Shibata Y."/>
            <person name="Shinagawa A."/>
            <person name="Shiraki T."/>
            <person name="Sogabe Y."/>
            <person name="Suzuki H."/>
            <person name="Tagami M."/>
            <person name="Tagawa A."/>
            <person name="Takahashi F."/>
            <person name="Tanaka T."/>
            <person name="Tejima Y."/>
            <person name="Toya T."/>
            <person name="Yamamura T."/>
            <person name="Yasunishi A."/>
            <person name="Yoshida K."/>
            <person name="Yoshino M."/>
            <person name="Muramatsu M."/>
            <person name="Hayashizaki Y."/>
        </authorList>
    </citation>
    <scope>NUCLEOTIDE SEQUENCE</scope>
    <source>
        <strain evidence="2">C57BL/6J</strain>
        <tissue evidence="2">Whole body</tissue>
    </source>
</reference>
<evidence type="ECO:0000313" key="2">
    <source>
        <dbReference type="EMBL" id="BAB29367.1"/>
    </source>
</evidence>
<name>Q9CYP8_MOUSE</name>
<accession>Q9CYP8</accession>
<reference evidence="2" key="1">
    <citation type="journal article" date="1999" name="Methods Enzymol.">
        <title>High-efficiency full-length cDNA cloning.</title>
        <authorList>
            <person name="Carninci P."/>
            <person name="Hayashizaki Y."/>
        </authorList>
    </citation>
    <scope>NUCLEOTIDE SEQUENCE</scope>
    <source>
        <strain evidence="2">C57BL/6J</strain>
        <tissue evidence="2">Whole body</tissue>
    </source>
</reference>
<dbReference type="AGR" id="MGI:1921277"/>
<evidence type="ECO:0000313" key="3">
    <source>
        <dbReference type="MGI" id="MGI:1921277"/>
    </source>
</evidence>
<organism evidence="2">
    <name type="scientific">Mus musculus</name>
    <name type="common">Mouse</name>
    <dbReference type="NCBI Taxonomy" id="10090"/>
    <lineage>
        <taxon>Eukaryota</taxon>
        <taxon>Metazoa</taxon>
        <taxon>Chordata</taxon>
        <taxon>Craniata</taxon>
        <taxon>Vertebrata</taxon>
        <taxon>Euteleostomi</taxon>
        <taxon>Mammalia</taxon>
        <taxon>Eutheria</taxon>
        <taxon>Euarchontoglires</taxon>
        <taxon>Glires</taxon>
        <taxon>Rodentia</taxon>
        <taxon>Myomorpha</taxon>
        <taxon>Muroidea</taxon>
        <taxon>Muridae</taxon>
        <taxon>Murinae</taxon>
        <taxon>Mus</taxon>
        <taxon>Mus</taxon>
    </lineage>
</organism>
<sequence length="157" mass="16397">MKLQPWPEEHGAEADLESASSEEQCYLRIHAVATVKVVGDMMSSLLPLHPCGRSTCLGGHPLSLSLSSVVGALEQVADYRGVGVVGVDLGLCSQGCSVSTRGPAEEALASPRLPEAESGSSASLQRAPPPSVCFLCSRGAFQAPRQLSWRGHGRVSS</sequence>
<protein>
    <submittedName>
        <fullName evidence="2">Uncharacterized protein</fullName>
    </submittedName>
</protein>